<feature type="region of interest" description="Disordered" evidence="1">
    <location>
        <begin position="575"/>
        <end position="635"/>
    </location>
</feature>
<feature type="compositionally biased region" description="Low complexity" evidence="1">
    <location>
        <begin position="229"/>
        <end position="241"/>
    </location>
</feature>
<keyword evidence="3" id="KW-1185">Reference proteome</keyword>
<feature type="compositionally biased region" description="Polar residues" evidence="1">
    <location>
        <begin position="620"/>
        <end position="632"/>
    </location>
</feature>
<name>A0ABM1DSX6_PRICU</name>
<feature type="region of interest" description="Disordered" evidence="1">
    <location>
        <begin position="77"/>
        <end position="178"/>
    </location>
</feature>
<dbReference type="Gene3D" id="1.25.10.10">
    <property type="entry name" value="Leucine-rich Repeat Variant"/>
    <property type="match status" value="3"/>
</dbReference>
<feature type="domain" description="TOG" evidence="2">
    <location>
        <begin position="1295"/>
        <end position="1527"/>
    </location>
</feature>
<dbReference type="InterPro" id="IPR034085">
    <property type="entry name" value="TOG"/>
</dbReference>
<feature type="region of interest" description="Disordered" evidence="1">
    <location>
        <begin position="193"/>
        <end position="310"/>
    </location>
</feature>
<feature type="compositionally biased region" description="Low complexity" evidence="1">
    <location>
        <begin position="702"/>
        <end position="720"/>
    </location>
</feature>
<feature type="region of interest" description="Disordered" evidence="1">
    <location>
        <begin position="25"/>
        <end position="50"/>
    </location>
</feature>
<reference evidence="4" key="1">
    <citation type="submission" date="2025-08" db="UniProtKB">
        <authorList>
            <consortium name="RefSeq"/>
        </authorList>
    </citation>
    <scope>IDENTIFICATION</scope>
</reference>
<dbReference type="PANTHER" id="PTHR21567:SF9">
    <property type="entry name" value="CLIP-ASSOCIATING PROTEIN"/>
    <property type="match status" value="1"/>
</dbReference>
<evidence type="ECO:0000313" key="3">
    <source>
        <dbReference type="Proteomes" id="UP000695022"/>
    </source>
</evidence>
<feature type="region of interest" description="Disordered" evidence="1">
    <location>
        <begin position="1089"/>
        <end position="1142"/>
    </location>
</feature>
<feature type="compositionally biased region" description="Basic and acidic residues" evidence="1">
    <location>
        <begin position="242"/>
        <end position="254"/>
    </location>
</feature>
<feature type="compositionally biased region" description="Low complexity" evidence="1">
    <location>
        <begin position="761"/>
        <end position="773"/>
    </location>
</feature>
<feature type="region of interest" description="Disordered" evidence="1">
    <location>
        <begin position="1"/>
        <end position="20"/>
    </location>
</feature>
<dbReference type="InterPro" id="IPR016024">
    <property type="entry name" value="ARM-type_fold"/>
</dbReference>
<dbReference type="Pfam" id="PF12348">
    <property type="entry name" value="CLASP_N"/>
    <property type="match status" value="1"/>
</dbReference>
<evidence type="ECO:0000259" key="2">
    <source>
        <dbReference type="SMART" id="SM01349"/>
    </source>
</evidence>
<evidence type="ECO:0000256" key="1">
    <source>
        <dbReference type="SAM" id="MobiDB-lite"/>
    </source>
</evidence>
<feature type="compositionally biased region" description="Polar residues" evidence="1">
    <location>
        <begin position="1251"/>
        <end position="1268"/>
    </location>
</feature>
<feature type="compositionally biased region" description="Basic and acidic residues" evidence="1">
    <location>
        <begin position="1168"/>
        <end position="1180"/>
    </location>
</feature>
<feature type="compositionally biased region" description="Low complexity" evidence="1">
    <location>
        <begin position="575"/>
        <end position="591"/>
    </location>
</feature>
<gene>
    <name evidence="4" type="primary">LOC106805821</name>
</gene>
<feature type="compositionally biased region" description="Basic and acidic residues" evidence="1">
    <location>
        <begin position="77"/>
        <end position="93"/>
    </location>
</feature>
<evidence type="ECO:0000313" key="4">
    <source>
        <dbReference type="RefSeq" id="XP_014663047.1"/>
    </source>
</evidence>
<sequence>MHYQYGRGVVPRTDDARSGSMLGCAPSVSSSTYRGGYGTLPSGKDRSDRRMVGGMVTGTSQAMQRVNDHSSRLAREKLQGSIPDRRPLTREGSQDSLTKTRPLTREKSQDILNKSRPLTREGSQDSFTKTRPLTQEGSQDSFTKTRQLTREGSQDSLSKTHAYASLPRSLSKDRSRESVNMRYLSLRDRLRGNKTSVGDASGDSVAPAGSEAGGARAKVPTEATRGRTATRSPSSAGSGRSSLDEFLEKYRFGNDEPTPSGGQRLSRAGKVPVTHVSVKSDDSTDGGAQSHTQSSPSKAAKRASSAPPTRRSIFTLQAKASTVTPSTPSTTTPAGSLDESSFFQAFEDVPKVQIFSGRDVEEMMTRIREVLQDEKNDWEKRVDSLRRVRSVVIAGGMDYDEFHQNLRSLETPIQTSAKDLRSQVVRECCITIAFLAQHLCNKFEHFADSIFLILVALIPNSAKIMASSGVVALRFIIQHTHSPKMIPLLVGNLSSKTKEIRRQCAELLDQMLHTWPTHSLERHIAVIQDAIRKGIADADPEARTRSRKAFWGFSDHFKEQADSLLQSLDSSKQKLLQGEMSNSSSSNSVNSAGRVSTRRTPAVRTSSRENVGAAPRRSHGTISTRGFTSPSTDGIGKRIEAAPAVRSNSAIDSSAVQRARARASAVGPVGRVEKGSYNSLPRSAKGGPVDHGDGRQGRSRVSHSQPGSRSNSPSSRYSYQTYAGSGDRKPRRSGIPRSTGTSRETSPSRLGGGYARDRRLSAGAAGSRSGRGAVKPGGNSAVLAQRVLLPGQETEAALSDALRGPLRRRYDNYHSDDESETSSICSEKSYGSYRSEGPQSTKKKQSHKGIDTILEGQMKDIAEIVNMCSSTNWSERKEALTAVQNICRHPRTLSRAEIRKLTECFTRLFMDPHSKVFSMFLDMLMDFVSVYRNELHDWLYVLLTRLLSKMGADMLGSVHSKCQRALDLVRESFPYDQQLIVTMKFIIDQTQTPNLKVKVALLTYMLRLIDLMEAEEFTNSSDTRLAVSRIITWTNEPKSSEIRKLSQMLLIALFNLNTAEFSMLLSALPKTFQDSATKILNSHLTYVRNGSSSNGDADRKSPIKSPSAAFPGSGGAASRRTPATTPTSTTAPRHHFDAENMNPEEIYKSLRQTTREIQNYSFEAALGKEEVKHRKERDTTSQDSGIQSSLPDVRGDSPDASKCSPLCLRIQHSPAAHDSAARSRIPMPRSRQGSATTDHSPIHRHAPHSPSMAQPSPTALHSPNSSTFPHLKNGYDRAALAEAVFDVENEIFNEEFPDDQNDVIAEILTELSNHNERFSEREDALKQLMRLVRDGSRPLWEEHFKTVLLMLLETLGDTSASIRTLSLRVLREIMHGYPQRFDEYAELTMLRILEAHRDGEKEVARAAEDAAATLATVLPRDTCVRVLRPIVETSDFPVSYAAIKMLQKVVEAMSEDEVRAVLPDVVPGLVKGYDATESAARKASCFCLVAIHLAVGDDLLTYLSDLNGSKMKLLNLYIKRAQQTTQQTTPTPPR</sequence>
<feature type="domain" description="TOG" evidence="2">
    <location>
        <begin position="852"/>
        <end position="1090"/>
    </location>
</feature>
<protein>
    <submittedName>
        <fullName evidence="4">CLIP-associating protein 2-like isoform X1</fullName>
    </submittedName>
</protein>
<dbReference type="InterPro" id="IPR011989">
    <property type="entry name" value="ARM-like"/>
</dbReference>
<feature type="domain" description="TOG" evidence="2">
    <location>
        <begin position="353"/>
        <end position="589"/>
    </location>
</feature>
<feature type="compositionally biased region" description="Polar residues" evidence="1">
    <location>
        <begin position="736"/>
        <end position="748"/>
    </location>
</feature>
<organism evidence="3 4">
    <name type="scientific">Priapulus caudatus</name>
    <name type="common">Priapulid worm</name>
    <dbReference type="NCBI Taxonomy" id="37621"/>
    <lineage>
        <taxon>Eukaryota</taxon>
        <taxon>Metazoa</taxon>
        <taxon>Ecdysozoa</taxon>
        <taxon>Scalidophora</taxon>
        <taxon>Priapulida</taxon>
        <taxon>Priapulimorpha</taxon>
        <taxon>Priapulimorphida</taxon>
        <taxon>Priapulidae</taxon>
        <taxon>Priapulus</taxon>
    </lineage>
</organism>
<dbReference type="SMART" id="SM01349">
    <property type="entry name" value="TOG"/>
    <property type="match status" value="3"/>
</dbReference>
<dbReference type="RefSeq" id="XP_014663047.1">
    <property type="nucleotide sequence ID" value="XM_014807561.1"/>
</dbReference>
<feature type="compositionally biased region" description="Polar residues" evidence="1">
    <location>
        <begin position="1181"/>
        <end position="1190"/>
    </location>
</feature>
<feature type="region of interest" description="Disordered" evidence="1">
    <location>
        <begin position="810"/>
        <end position="848"/>
    </location>
</feature>
<dbReference type="Proteomes" id="UP000695022">
    <property type="component" value="Unplaced"/>
</dbReference>
<dbReference type="GeneID" id="106805821"/>
<feature type="compositionally biased region" description="Low complexity" evidence="1">
    <location>
        <begin position="1105"/>
        <end position="1131"/>
    </location>
</feature>
<feature type="region of interest" description="Disordered" evidence="1">
    <location>
        <begin position="1168"/>
        <end position="1201"/>
    </location>
</feature>
<dbReference type="PANTHER" id="PTHR21567">
    <property type="entry name" value="CLASP"/>
    <property type="match status" value="1"/>
</dbReference>
<accession>A0ABM1DSX6</accession>
<feature type="region of interest" description="Disordered" evidence="1">
    <location>
        <begin position="662"/>
        <end position="778"/>
    </location>
</feature>
<dbReference type="InterPro" id="IPR024395">
    <property type="entry name" value="CLASP_N_dom"/>
</dbReference>
<feature type="region of interest" description="Disordered" evidence="1">
    <location>
        <begin position="1214"/>
        <end position="1270"/>
    </location>
</feature>
<dbReference type="Pfam" id="PF21040">
    <property type="entry name" value="CEP104-like_TOG"/>
    <property type="match status" value="1"/>
</dbReference>
<feature type="compositionally biased region" description="Polar residues" evidence="1">
    <location>
        <begin position="124"/>
        <end position="147"/>
    </location>
</feature>
<proteinExistence type="predicted"/>
<feature type="compositionally biased region" description="Low complexity" evidence="1">
    <location>
        <begin position="294"/>
        <end position="310"/>
    </location>
</feature>
<dbReference type="SUPFAM" id="SSF48371">
    <property type="entry name" value="ARM repeat"/>
    <property type="match status" value="1"/>
</dbReference>